<dbReference type="AlphaFoldDB" id="A0A5B7ENC9"/>
<dbReference type="EMBL" id="VSRR010003327">
    <property type="protein sequence ID" value="MPC35702.1"/>
    <property type="molecule type" value="Genomic_DNA"/>
</dbReference>
<evidence type="ECO:0000313" key="1">
    <source>
        <dbReference type="EMBL" id="MPC35702.1"/>
    </source>
</evidence>
<dbReference type="Proteomes" id="UP000324222">
    <property type="component" value="Unassembled WGS sequence"/>
</dbReference>
<keyword evidence="2" id="KW-1185">Reference proteome</keyword>
<accession>A0A5B7ENC9</accession>
<organism evidence="1 2">
    <name type="scientific">Portunus trituberculatus</name>
    <name type="common">Swimming crab</name>
    <name type="synonym">Neptunus trituberculatus</name>
    <dbReference type="NCBI Taxonomy" id="210409"/>
    <lineage>
        <taxon>Eukaryota</taxon>
        <taxon>Metazoa</taxon>
        <taxon>Ecdysozoa</taxon>
        <taxon>Arthropoda</taxon>
        <taxon>Crustacea</taxon>
        <taxon>Multicrustacea</taxon>
        <taxon>Malacostraca</taxon>
        <taxon>Eumalacostraca</taxon>
        <taxon>Eucarida</taxon>
        <taxon>Decapoda</taxon>
        <taxon>Pleocyemata</taxon>
        <taxon>Brachyura</taxon>
        <taxon>Eubrachyura</taxon>
        <taxon>Portunoidea</taxon>
        <taxon>Portunidae</taxon>
        <taxon>Portuninae</taxon>
        <taxon>Portunus</taxon>
    </lineage>
</organism>
<proteinExistence type="predicted"/>
<comment type="caution">
    <text evidence="1">The sequence shown here is derived from an EMBL/GenBank/DDBJ whole genome shotgun (WGS) entry which is preliminary data.</text>
</comment>
<sequence length="175" mass="19992">MRSPRFCSIEDPRINYQHLKTLSIGSFSRAGPKIFNSPPLYLRDMSACSVKVFKQHLDKFLWKIADATPCLHTRHGPTDLYDGKASYLMLRSFETCSKEAKMFSRVGSKLRTGAAILIGGTVGHQLKKYHEAVHQISEMSQTSDYKNTILLRQKEGLGLTLVWPRLHIYTYPIFL</sequence>
<reference evidence="1 2" key="1">
    <citation type="submission" date="2019-05" db="EMBL/GenBank/DDBJ databases">
        <title>Another draft genome of Portunus trituberculatus and its Hox gene families provides insights of decapod evolution.</title>
        <authorList>
            <person name="Jeong J.-H."/>
            <person name="Song I."/>
            <person name="Kim S."/>
            <person name="Choi T."/>
            <person name="Kim D."/>
            <person name="Ryu S."/>
            <person name="Kim W."/>
        </authorList>
    </citation>
    <scope>NUCLEOTIDE SEQUENCE [LARGE SCALE GENOMIC DNA]</scope>
    <source>
        <tissue evidence="1">Muscle</tissue>
    </source>
</reference>
<gene>
    <name evidence="1" type="ORF">E2C01_029134</name>
</gene>
<dbReference type="OrthoDB" id="5086500at2759"/>
<evidence type="ECO:0000313" key="2">
    <source>
        <dbReference type="Proteomes" id="UP000324222"/>
    </source>
</evidence>
<protein>
    <submittedName>
        <fullName evidence="1">Uncharacterized protein</fullName>
    </submittedName>
</protein>
<name>A0A5B7ENC9_PORTR</name>